<dbReference type="InterPro" id="IPR029052">
    <property type="entry name" value="Metallo-depent_PP-like"/>
</dbReference>
<sequence length="713" mass="80563">MPGDQESEEDIFKILVATDIHLGYQEKDPLRGNDSLVTFEEILEHARKHDVDLILLGGDLFHENKPPRKILHGCLGLLRKFCMGDKPISFEFLSDQSVDFNHCKFPILNYEDPNFNVSIPVFSIHGNHDDPTGQGNLCTLDLLHTAGLVNYFGKTTSLEKIQISPLLLQKGETKLALYGLGSVRDERLHRMFVHKNVTMLRPKENKNDWFNLFVIHQNRSKHSATNYIPEQFLDDFIDLVVWGHEHECRIEPEWNGVQNFYVSQPGSSIATSLSEGETARKHVGLLHIKGKTFKMTKLPLETVRLFYMEDIILSETSLNPMDPNIGQQVEAYCMEKVEALLEKAEMEHTGNRKQPDKPFGQKFVDRVANPKEMIQFMRKKIPNMKKDTKHEGLSAIKADLDTSRVEDMVKDYFSTADECWKLKLLTEKGMGEAVQEFVDKEEKEAITELVKHQVNKTQKYLKNRNADEDLIETEISRYKDERKKSKEEDQEIKEAMQLARERSQTESGGMGLDDESEGEGSDDMDISVSNTGRGRGRGRGSRGGRGASETGRGKGGRGSRGGRGGETSSRGRGRSKASVVTETNNNSMNKYINVSQKSRKPSGKTSYRDFSDSDNDVLEISDGESSASTSKSARKPAPRGGKRKGIMFDSDSEDEMFDRDNAKNINTGCILINVILQLKVTIHTKSSEEMESTPQMQYSPHATSMYDSHYARN</sequence>
<evidence type="ECO:0000313" key="21">
    <source>
        <dbReference type="Proteomes" id="UP001217089"/>
    </source>
</evidence>
<dbReference type="CDD" id="cd00840">
    <property type="entry name" value="MPP_Mre11_N"/>
    <property type="match status" value="1"/>
</dbReference>
<feature type="region of interest" description="Disordered" evidence="18">
    <location>
        <begin position="688"/>
        <end position="713"/>
    </location>
</feature>
<dbReference type="Pfam" id="PF00149">
    <property type="entry name" value="Metallophos"/>
    <property type="match status" value="1"/>
</dbReference>
<evidence type="ECO:0000256" key="4">
    <source>
        <dbReference type="ARBA" id="ARBA00009028"/>
    </source>
</evidence>
<dbReference type="InterPro" id="IPR003701">
    <property type="entry name" value="Mre11"/>
</dbReference>
<feature type="compositionally biased region" description="Gly residues" evidence="18">
    <location>
        <begin position="556"/>
        <end position="565"/>
    </location>
</feature>
<evidence type="ECO:0000256" key="16">
    <source>
        <dbReference type="PIRNR" id="PIRNR000882"/>
    </source>
</evidence>
<dbReference type="PIRSF" id="PIRSF000882">
    <property type="entry name" value="DSB_repair_MRE11"/>
    <property type="match status" value="1"/>
</dbReference>
<comment type="cofactor">
    <cofactor evidence="1 16">
        <name>Mn(2+)</name>
        <dbReference type="ChEBI" id="CHEBI:29035"/>
    </cofactor>
</comment>
<name>A0ABQ9FLD5_TEGGR</name>
<evidence type="ECO:0000256" key="18">
    <source>
        <dbReference type="SAM" id="MobiDB-lite"/>
    </source>
</evidence>
<evidence type="ECO:0000256" key="8">
    <source>
        <dbReference type="ARBA" id="ARBA00022759"/>
    </source>
</evidence>
<dbReference type="Pfam" id="PF04152">
    <property type="entry name" value="Mre11_DNA_bind"/>
    <property type="match status" value="2"/>
</dbReference>
<proteinExistence type="inferred from homology"/>
<evidence type="ECO:0000259" key="19">
    <source>
        <dbReference type="SMART" id="SM01347"/>
    </source>
</evidence>
<keyword evidence="14 16" id="KW-0539">Nucleus</keyword>
<keyword evidence="10 16" id="KW-0378">Hydrolase</keyword>
<evidence type="ECO:0000256" key="13">
    <source>
        <dbReference type="ARBA" id="ARBA00023211"/>
    </source>
</evidence>
<comment type="function">
    <text evidence="16">Core component of the MRN complex, which plays a central role in double-strand break (DSB) repair, DNA recombination, maintenance of telomere integrity and meiosis. The MRN complex is involved in the repair of DNA double-strand breaks (DSBs) via homologous recombination (HR), an error-free mechanism which primarily occurs during S and G2 phases. The complex (1) mediates the end resection of damaged DNA, which generates proper single-stranded DNA, a key initial steps in HR, and is (2) required for the recruitment of other repair factors and efficient activation of ATM and ATR upon DNA damage. Within the MRN complex, MRE11 possesses both single-strand endonuclease activity and double-strand-specific 3'-5' exonuclease activity. MRE11 first endonucleolytically cleaves the 5' strand at DNA DSB ends to prevent non-homologous end joining (NHEJ) and licence HR. It then generates a single-stranded DNA gap via 3' to 5' exonucleolytic degradation, which is required for single-strand invasion and recombination.</text>
</comment>
<keyword evidence="13 16" id="KW-0464">Manganese</keyword>
<comment type="similarity">
    <text evidence="4 16 17">Belongs to the MRE11/RAD32 family.</text>
</comment>
<dbReference type="PANTHER" id="PTHR10139">
    <property type="entry name" value="DOUBLE-STRAND BREAK REPAIR PROTEIN MRE11"/>
    <property type="match status" value="1"/>
</dbReference>
<protein>
    <recommendedName>
        <fullName evidence="16">Double-strand break repair protein</fullName>
    </recommendedName>
</protein>
<dbReference type="Gene3D" id="3.30.110.110">
    <property type="entry name" value="Mre11, capping domain"/>
    <property type="match status" value="2"/>
</dbReference>
<evidence type="ECO:0000256" key="10">
    <source>
        <dbReference type="ARBA" id="ARBA00022801"/>
    </source>
</evidence>
<dbReference type="InterPro" id="IPR041796">
    <property type="entry name" value="Mre11_N"/>
</dbReference>
<dbReference type="InterPro" id="IPR038487">
    <property type="entry name" value="Mre11_capping_dom"/>
</dbReference>
<evidence type="ECO:0000256" key="15">
    <source>
        <dbReference type="ARBA" id="ARBA00023254"/>
    </source>
</evidence>
<feature type="compositionally biased region" description="Acidic residues" evidence="18">
    <location>
        <begin position="612"/>
        <end position="622"/>
    </location>
</feature>
<evidence type="ECO:0000256" key="1">
    <source>
        <dbReference type="ARBA" id="ARBA00001936"/>
    </source>
</evidence>
<evidence type="ECO:0000256" key="6">
    <source>
        <dbReference type="ARBA" id="ARBA00022722"/>
    </source>
</evidence>
<keyword evidence="7" id="KW-0479">Metal-binding</keyword>
<feature type="compositionally biased region" description="Polar residues" evidence="18">
    <location>
        <begin position="578"/>
        <end position="596"/>
    </location>
</feature>
<evidence type="ECO:0000256" key="3">
    <source>
        <dbReference type="ARBA" id="ARBA00004286"/>
    </source>
</evidence>
<evidence type="ECO:0000256" key="12">
    <source>
        <dbReference type="ARBA" id="ARBA00023204"/>
    </source>
</evidence>
<evidence type="ECO:0000256" key="17">
    <source>
        <dbReference type="RuleBase" id="RU003447"/>
    </source>
</evidence>
<keyword evidence="11 16" id="KW-0269">Exonuclease</keyword>
<comment type="subcellular location">
    <subcellularLocation>
        <location evidence="3">Chromosome</location>
    </subcellularLocation>
    <subcellularLocation>
        <location evidence="2 16">Nucleus</location>
    </subcellularLocation>
</comment>
<keyword evidence="15 16" id="KW-0469">Meiosis</keyword>
<evidence type="ECO:0000256" key="9">
    <source>
        <dbReference type="ARBA" id="ARBA00022763"/>
    </source>
</evidence>
<dbReference type="InterPro" id="IPR007281">
    <property type="entry name" value="Mre11_DNA-bd"/>
</dbReference>
<keyword evidence="9 16" id="KW-0227">DNA damage</keyword>
<dbReference type="Proteomes" id="UP001217089">
    <property type="component" value="Unassembled WGS sequence"/>
</dbReference>
<accession>A0ABQ9FLD5</accession>
<organism evidence="20 21">
    <name type="scientific">Tegillarca granosa</name>
    <name type="common">Malaysian cockle</name>
    <name type="synonym">Anadara granosa</name>
    <dbReference type="NCBI Taxonomy" id="220873"/>
    <lineage>
        <taxon>Eukaryota</taxon>
        <taxon>Metazoa</taxon>
        <taxon>Spiralia</taxon>
        <taxon>Lophotrochozoa</taxon>
        <taxon>Mollusca</taxon>
        <taxon>Bivalvia</taxon>
        <taxon>Autobranchia</taxon>
        <taxon>Pteriomorphia</taxon>
        <taxon>Arcoida</taxon>
        <taxon>Arcoidea</taxon>
        <taxon>Arcidae</taxon>
        <taxon>Tegillarca</taxon>
    </lineage>
</organism>
<dbReference type="NCBIfam" id="TIGR00583">
    <property type="entry name" value="mre11"/>
    <property type="match status" value="1"/>
</dbReference>
<dbReference type="EMBL" id="JARBDR010000214">
    <property type="protein sequence ID" value="KAJ8318083.1"/>
    <property type="molecule type" value="Genomic_DNA"/>
</dbReference>
<dbReference type="InterPro" id="IPR004843">
    <property type="entry name" value="Calcineurin-like_PHP"/>
</dbReference>
<keyword evidence="21" id="KW-1185">Reference proteome</keyword>
<evidence type="ECO:0000256" key="14">
    <source>
        <dbReference type="ARBA" id="ARBA00023242"/>
    </source>
</evidence>
<feature type="compositionally biased region" description="Acidic residues" evidence="18">
    <location>
        <begin position="512"/>
        <end position="525"/>
    </location>
</feature>
<keyword evidence="12 16" id="KW-0234">DNA repair</keyword>
<feature type="domain" description="Mre11 DNA-binding" evidence="19">
    <location>
        <begin position="293"/>
        <end position="437"/>
    </location>
</feature>
<evidence type="ECO:0000256" key="7">
    <source>
        <dbReference type="ARBA" id="ARBA00022723"/>
    </source>
</evidence>
<gene>
    <name evidence="20" type="ORF">KUTeg_003174</name>
</gene>
<evidence type="ECO:0000256" key="5">
    <source>
        <dbReference type="ARBA" id="ARBA00022454"/>
    </source>
</evidence>
<comment type="caution">
    <text evidence="20">The sequence shown here is derived from an EMBL/GenBank/DDBJ whole genome shotgun (WGS) entry which is preliminary data.</text>
</comment>
<dbReference type="Gene3D" id="3.60.21.10">
    <property type="match status" value="1"/>
</dbReference>
<feature type="region of interest" description="Disordered" evidence="18">
    <location>
        <begin position="479"/>
        <end position="652"/>
    </location>
</feature>
<keyword evidence="8 16" id="KW-0255">Endonuclease</keyword>
<evidence type="ECO:0000313" key="20">
    <source>
        <dbReference type="EMBL" id="KAJ8318083.1"/>
    </source>
</evidence>
<evidence type="ECO:0000256" key="2">
    <source>
        <dbReference type="ARBA" id="ARBA00004123"/>
    </source>
</evidence>
<dbReference type="PANTHER" id="PTHR10139:SF1">
    <property type="entry name" value="DOUBLE-STRAND BREAK REPAIR PROTEIN MRE11"/>
    <property type="match status" value="1"/>
</dbReference>
<feature type="compositionally biased region" description="Polar residues" evidence="18">
    <location>
        <begin position="692"/>
        <end position="706"/>
    </location>
</feature>
<dbReference type="SUPFAM" id="SSF56300">
    <property type="entry name" value="Metallo-dependent phosphatases"/>
    <property type="match status" value="1"/>
</dbReference>
<evidence type="ECO:0000256" key="11">
    <source>
        <dbReference type="ARBA" id="ARBA00022839"/>
    </source>
</evidence>
<keyword evidence="5" id="KW-0158">Chromosome</keyword>
<dbReference type="SMART" id="SM01347">
    <property type="entry name" value="Mre11_DNA_bind"/>
    <property type="match status" value="1"/>
</dbReference>
<feature type="compositionally biased region" description="Basic residues" evidence="18">
    <location>
        <begin position="632"/>
        <end position="645"/>
    </location>
</feature>
<reference evidence="20 21" key="1">
    <citation type="submission" date="2022-12" db="EMBL/GenBank/DDBJ databases">
        <title>Chromosome-level genome of Tegillarca granosa.</title>
        <authorList>
            <person name="Kim J."/>
        </authorList>
    </citation>
    <scope>NUCLEOTIDE SEQUENCE [LARGE SCALE GENOMIC DNA]</scope>
    <source>
        <strain evidence="20">Teg-2019</strain>
        <tissue evidence="20">Adductor muscle</tissue>
    </source>
</reference>
<keyword evidence="6 16" id="KW-0540">Nuclease</keyword>